<dbReference type="Proteomes" id="UP001296967">
    <property type="component" value="Unassembled WGS sequence"/>
</dbReference>
<evidence type="ECO:0000313" key="2">
    <source>
        <dbReference type="Proteomes" id="UP001296967"/>
    </source>
</evidence>
<reference evidence="1" key="2">
    <citation type="journal article" date="2020" name="Microorganisms">
        <title>Osmotic Adaptation and Compatible Solute Biosynthesis of Phototrophic Bacteria as Revealed from Genome Analyses.</title>
        <authorList>
            <person name="Imhoff J.F."/>
            <person name="Rahn T."/>
            <person name="Kunzel S."/>
            <person name="Keller A."/>
            <person name="Neulinger S.C."/>
        </authorList>
    </citation>
    <scope>NUCLEOTIDE SEQUENCE</scope>
    <source>
        <strain evidence="1">DSM 4395</strain>
    </source>
</reference>
<dbReference type="RefSeq" id="WP_201243899.1">
    <property type="nucleotide sequence ID" value="NZ_NHSF01000018.1"/>
</dbReference>
<evidence type="ECO:0000313" key="1">
    <source>
        <dbReference type="EMBL" id="MBK5929541.1"/>
    </source>
</evidence>
<proteinExistence type="predicted"/>
<name>A0AAJ0UDU4_HALSE</name>
<keyword evidence="2" id="KW-1185">Reference proteome</keyword>
<organism evidence="1 2">
    <name type="scientific">Halochromatium salexigens</name>
    <name type="common">Chromatium salexigens</name>
    <dbReference type="NCBI Taxonomy" id="49447"/>
    <lineage>
        <taxon>Bacteria</taxon>
        <taxon>Pseudomonadati</taxon>
        <taxon>Pseudomonadota</taxon>
        <taxon>Gammaproteobacteria</taxon>
        <taxon>Chromatiales</taxon>
        <taxon>Chromatiaceae</taxon>
        <taxon>Halochromatium</taxon>
    </lineage>
</organism>
<sequence length="62" mass="7031">MNDTNSFNEWVASLERGDCGFTYVRFYADAPAWVRNEAVNRFGKGTVFLPPRQNRMLNSAAA</sequence>
<protein>
    <submittedName>
        <fullName evidence="1">Uncharacterized protein</fullName>
    </submittedName>
</protein>
<accession>A0AAJ0UDU4</accession>
<dbReference type="EMBL" id="NHSF01000018">
    <property type="protein sequence ID" value="MBK5929541.1"/>
    <property type="molecule type" value="Genomic_DNA"/>
</dbReference>
<dbReference type="AlphaFoldDB" id="A0AAJ0UDU4"/>
<comment type="caution">
    <text evidence="1">The sequence shown here is derived from an EMBL/GenBank/DDBJ whole genome shotgun (WGS) entry which is preliminary data.</text>
</comment>
<gene>
    <name evidence="1" type="ORF">CCR82_03075</name>
</gene>
<reference evidence="1" key="1">
    <citation type="submission" date="2017-05" db="EMBL/GenBank/DDBJ databases">
        <authorList>
            <person name="Imhoff J.F."/>
            <person name="Rahn T."/>
            <person name="Kuenzel S."/>
            <person name="Neulinger S.C."/>
        </authorList>
    </citation>
    <scope>NUCLEOTIDE SEQUENCE</scope>
    <source>
        <strain evidence="1">DSM 4395</strain>
    </source>
</reference>